<accession>A0A4Q9PG30</accession>
<reference evidence="1 2" key="1">
    <citation type="submission" date="2019-01" db="EMBL/GenBank/DDBJ databases">
        <title>Draft genome sequences of three monokaryotic isolates of the white-rot basidiomycete fungus Dichomitus squalens.</title>
        <authorList>
            <consortium name="DOE Joint Genome Institute"/>
            <person name="Lopez S.C."/>
            <person name="Andreopoulos B."/>
            <person name="Pangilinan J."/>
            <person name="Lipzen A."/>
            <person name="Riley R."/>
            <person name="Ahrendt S."/>
            <person name="Ng V."/>
            <person name="Barry K."/>
            <person name="Daum C."/>
            <person name="Grigoriev I.V."/>
            <person name="Hilden K.S."/>
            <person name="Makela M.R."/>
            <person name="de Vries R.P."/>
        </authorList>
    </citation>
    <scope>NUCLEOTIDE SEQUENCE [LARGE SCALE GENOMIC DNA]</scope>
    <source>
        <strain evidence="1 2">CBS 464.89</strain>
    </source>
</reference>
<dbReference type="Proteomes" id="UP000292082">
    <property type="component" value="Unassembled WGS sequence"/>
</dbReference>
<proteinExistence type="predicted"/>
<sequence>MCFTFPLSDRRPLHRLVPCLAYAHFLCSPPRPTLASSPFLDSRFPSSHSSTDPCMRLALPPSPPCITRLPYDHVD</sequence>
<organism evidence="1 2">
    <name type="scientific">Dichomitus squalens</name>
    <dbReference type="NCBI Taxonomy" id="114155"/>
    <lineage>
        <taxon>Eukaryota</taxon>
        <taxon>Fungi</taxon>
        <taxon>Dikarya</taxon>
        <taxon>Basidiomycota</taxon>
        <taxon>Agaricomycotina</taxon>
        <taxon>Agaricomycetes</taxon>
        <taxon>Polyporales</taxon>
        <taxon>Polyporaceae</taxon>
        <taxon>Dichomitus</taxon>
    </lineage>
</organism>
<gene>
    <name evidence="1" type="ORF">BD310DRAFT_360597</name>
</gene>
<protein>
    <submittedName>
        <fullName evidence="1">Uncharacterized protein</fullName>
    </submittedName>
</protein>
<dbReference type="EMBL" id="ML145339">
    <property type="protein sequence ID" value="TBU51326.1"/>
    <property type="molecule type" value="Genomic_DNA"/>
</dbReference>
<name>A0A4Q9PG30_9APHY</name>
<evidence type="ECO:0000313" key="2">
    <source>
        <dbReference type="Proteomes" id="UP000292082"/>
    </source>
</evidence>
<keyword evidence="2" id="KW-1185">Reference proteome</keyword>
<evidence type="ECO:0000313" key="1">
    <source>
        <dbReference type="EMBL" id="TBU51326.1"/>
    </source>
</evidence>
<dbReference type="AlphaFoldDB" id="A0A4Q9PG30"/>